<organism evidence="2 3">
    <name type="scientific">Halodesulfovibrio marinisediminis DSM 17456</name>
    <dbReference type="NCBI Taxonomy" id="1121457"/>
    <lineage>
        <taxon>Bacteria</taxon>
        <taxon>Pseudomonadati</taxon>
        <taxon>Thermodesulfobacteriota</taxon>
        <taxon>Desulfovibrionia</taxon>
        <taxon>Desulfovibrionales</taxon>
        <taxon>Desulfovibrionaceae</taxon>
        <taxon>Halodesulfovibrio</taxon>
    </lineage>
</organism>
<evidence type="ECO:0000313" key="2">
    <source>
        <dbReference type="EMBL" id="SIO25276.1"/>
    </source>
</evidence>
<sequence>MSRESLIKSADNIIQSSPLIAQSLEGLAEVMANDLNSRMINKTNLEELIGKNNIPLMVTNHDKFFAYFNSLISLYDPVTFIETIIWALRSYISKGFVPAYWQTMIPEAVKVVQKHLPEDQFRQVRNIYDWFQNNILELVRVSKNTPSFYEEVGTLNGILEDKNPPSGTRLLAHNYLTLLLEGQRKEAITTILEHVKSGLPLKEVYLDVLQPAMYEVGRLWQTGKIDIATGHYITASTQLAMAHLFPHAITEKRGGKVMLGSSLGSELHELGLRMVCDFFEYEGWNTYFMGATSSDKSFIKAIKEKRPDIVCLSVTMQVGVPHARDLIKTLRAQLASDCPNIIVGGLPFSINPKLAQIVGADAVGTNAQETIEQATILVTS</sequence>
<dbReference type="PROSITE" id="PS51332">
    <property type="entry name" value="B12_BINDING"/>
    <property type="match status" value="1"/>
</dbReference>
<dbReference type="Gene3D" id="3.40.50.280">
    <property type="entry name" value="Cobalamin-binding domain"/>
    <property type="match status" value="1"/>
</dbReference>
<reference evidence="3" key="1">
    <citation type="submission" date="2016-11" db="EMBL/GenBank/DDBJ databases">
        <authorList>
            <person name="Varghese N."/>
            <person name="Submissions S."/>
        </authorList>
    </citation>
    <scope>NUCLEOTIDE SEQUENCE [LARGE SCALE GENOMIC DNA]</scope>
    <source>
        <strain evidence="3">DSM 17456</strain>
    </source>
</reference>
<dbReference type="InterPro" id="IPR036594">
    <property type="entry name" value="Meth_synthase_dom"/>
</dbReference>
<proteinExistence type="predicted"/>
<name>A0A1N6HZR6_9BACT</name>
<evidence type="ECO:0000259" key="1">
    <source>
        <dbReference type="PROSITE" id="PS51332"/>
    </source>
</evidence>
<dbReference type="InterPro" id="IPR036724">
    <property type="entry name" value="Cobalamin-bd_sf"/>
</dbReference>
<dbReference type="GO" id="GO:0046872">
    <property type="term" value="F:metal ion binding"/>
    <property type="evidence" value="ECO:0007669"/>
    <property type="project" value="InterPro"/>
</dbReference>
<keyword evidence="3" id="KW-1185">Reference proteome</keyword>
<dbReference type="RefSeq" id="WP_074217088.1">
    <property type="nucleotide sequence ID" value="NZ_FSRG01000006.1"/>
</dbReference>
<dbReference type="Pfam" id="PF02607">
    <property type="entry name" value="B12-binding_2"/>
    <property type="match status" value="1"/>
</dbReference>
<dbReference type="EMBL" id="FSRG01000006">
    <property type="protein sequence ID" value="SIO25276.1"/>
    <property type="molecule type" value="Genomic_DNA"/>
</dbReference>
<accession>A0A1N6HZR6</accession>
<evidence type="ECO:0000313" key="3">
    <source>
        <dbReference type="Proteomes" id="UP000184694"/>
    </source>
</evidence>
<dbReference type="AlphaFoldDB" id="A0A1N6HZR6"/>
<dbReference type="Gene3D" id="1.10.1240.10">
    <property type="entry name" value="Methionine synthase domain"/>
    <property type="match status" value="1"/>
</dbReference>
<gene>
    <name evidence="2" type="ORF">SAMN02745161_2307</name>
</gene>
<dbReference type="GO" id="GO:0031419">
    <property type="term" value="F:cobalamin binding"/>
    <property type="evidence" value="ECO:0007669"/>
    <property type="project" value="InterPro"/>
</dbReference>
<dbReference type="Proteomes" id="UP000184694">
    <property type="component" value="Unassembled WGS sequence"/>
</dbReference>
<dbReference type="OrthoDB" id="5498228at2"/>
<dbReference type="Pfam" id="PF02310">
    <property type="entry name" value="B12-binding"/>
    <property type="match status" value="1"/>
</dbReference>
<feature type="domain" description="B12-binding" evidence="1">
    <location>
        <begin position="255"/>
        <end position="380"/>
    </location>
</feature>
<dbReference type="SUPFAM" id="SSF52242">
    <property type="entry name" value="Cobalamin (vitamin B12)-binding domain"/>
    <property type="match status" value="1"/>
</dbReference>
<dbReference type="InterPro" id="IPR006158">
    <property type="entry name" value="Cobalamin-bd"/>
</dbReference>
<protein>
    <submittedName>
        <fullName evidence="2">Methanogenic corrinoid protein MtbC1</fullName>
    </submittedName>
</protein>
<dbReference type="STRING" id="1121457.SAMN02745161_2307"/>
<dbReference type="InterPro" id="IPR003759">
    <property type="entry name" value="Cbl-bd_cap"/>
</dbReference>